<dbReference type="Pfam" id="PF02653">
    <property type="entry name" value="BPD_transp_2"/>
    <property type="match status" value="1"/>
</dbReference>
<feature type="transmembrane region" description="Helical" evidence="6">
    <location>
        <begin position="277"/>
        <end position="298"/>
    </location>
</feature>
<feature type="transmembrane region" description="Helical" evidence="6">
    <location>
        <begin position="7"/>
        <end position="27"/>
    </location>
</feature>
<evidence type="ECO:0000256" key="6">
    <source>
        <dbReference type="SAM" id="Phobius"/>
    </source>
</evidence>
<keyword evidence="8" id="KW-1185">Reference proteome</keyword>
<feature type="transmembrane region" description="Helical" evidence="6">
    <location>
        <begin position="33"/>
        <end position="51"/>
    </location>
</feature>
<feature type="transmembrane region" description="Helical" evidence="6">
    <location>
        <begin position="81"/>
        <end position="100"/>
    </location>
</feature>
<name>A0ABW3ZRD8_9BACI</name>
<dbReference type="Proteomes" id="UP001597178">
    <property type="component" value="Unassembled WGS sequence"/>
</dbReference>
<sequence length="333" mass="36243">MRSIYIKFGLSIVLLGLAPFFLSLFYIDLLSEILILAIFALGLNILVGYTGLISLGHAAFFGIGGYTAALIAQHFSSNLFMTMGIAILGALLVAGILGVLCIRVNGFYFLMLTLALSQMIYSFIHQSTDLTGGSNGLSGIPSPEIAGFQFSNSVLIFYLTVIFFMVVYLLLRMVLNSPFGTVLIGIRENEDRIQSMGYNTGLYKYAAFILAGGIGGIAGAMYTYFNGFIAPSDVYWTMSGNALFMVIIGGAGTMLGPILGAGLIVILETIVSSYTELWMLILGAVFIVFVVFFPKGIVGMGQDIYQFLKDQLLSYNKKRHIESKPNNVKRRAE</sequence>
<gene>
    <name evidence="7" type="ORF">ACFQ4A_03855</name>
</gene>
<feature type="transmembrane region" description="Helical" evidence="6">
    <location>
        <begin position="107"/>
        <end position="125"/>
    </location>
</feature>
<dbReference type="RefSeq" id="WP_382397758.1">
    <property type="nucleotide sequence ID" value="NZ_JBHTNH010000003.1"/>
</dbReference>
<evidence type="ECO:0000256" key="3">
    <source>
        <dbReference type="ARBA" id="ARBA00022692"/>
    </source>
</evidence>
<protein>
    <submittedName>
        <fullName evidence="7">Branched-chain amino acid ABC transporter permease</fullName>
    </submittedName>
</protein>
<comment type="subcellular location">
    <subcellularLocation>
        <location evidence="1">Cell membrane</location>
        <topology evidence="1">Multi-pass membrane protein</topology>
    </subcellularLocation>
</comment>
<keyword evidence="5 6" id="KW-0472">Membrane</keyword>
<keyword evidence="2" id="KW-1003">Cell membrane</keyword>
<dbReference type="InterPro" id="IPR001851">
    <property type="entry name" value="ABC_transp_permease"/>
</dbReference>
<evidence type="ECO:0000256" key="1">
    <source>
        <dbReference type="ARBA" id="ARBA00004651"/>
    </source>
</evidence>
<feature type="transmembrane region" description="Helical" evidence="6">
    <location>
        <begin position="145"/>
        <end position="171"/>
    </location>
</feature>
<evidence type="ECO:0000256" key="4">
    <source>
        <dbReference type="ARBA" id="ARBA00022989"/>
    </source>
</evidence>
<reference evidence="8" key="1">
    <citation type="journal article" date="2019" name="Int. J. Syst. Evol. Microbiol.">
        <title>The Global Catalogue of Microorganisms (GCM) 10K type strain sequencing project: providing services to taxonomists for standard genome sequencing and annotation.</title>
        <authorList>
            <consortium name="The Broad Institute Genomics Platform"/>
            <consortium name="The Broad Institute Genome Sequencing Center for Infectious Disease"/>
            <person name="Wu L."/>
            <person name="Ma J."/>
        </authorList>
    </citation>
    <scope>NUCLEOTIDE SEQUENCE [LARGE SCALE GENOMIC DNA]</scope>
    <source>
        <strain evidence="8">CCUG 54822</strain>
    </source>
</reference>
<keyword evidence="4 6" id="KW-1133">Transmembrane helix</keyword>
<evidence type="ECO:0000256" key="2">
    <source>
        <dbReference type="ARBA" id="ARBA00022475"/>
    </source>
</evidence>
<evidence type="ECO:0000256" key="5">
    <source>
        <dbReference type="ARBA" id="ARBA00023136"/>
    </source>
</evidence>
<dbReference type="PANTHER" id="PTHR30482">
    <property type="entry name" value="HIGH-AFFINITY BRANCHED-CHAIN AMINO ACID TRANSPORT SYSTEM PERMEASE"/>
    <property type="match status" value="1"/>
</dbReference>
<evidence type="ECO:0000313" key="7">
    <source>
        <dbReference type="EMBL" id="MFD1360814.1"/>
    </source>
</evidence>
<dbReference type="EMBL" id="JBHTNH010000003">
    <property type="protein sequence ID" value="MFD1360814.1"/>
    <property type="molecule type" value="Genomic_DNA"/>
</dbReference>
<keyword evidence="3 6" id="KW-0812">Transmembrane</keyword>
<evidence type="ECO:0000313" key="8">
    <source>
        <dbReference type="Proteomes" id="UP001597178"/>
    </source>
</evidence>
<accession>A0ABW3ZRD8</accession>
<comment type="caution">
    <text evidence="7">The sequence shown here is derived from an EMBL/GenBank/DDBJ whole genome shotgun (WGS) entry which is preliminary data.</text>
</comment>
<dbReference type="PANTHER" id="PTHR30482:SF17">
    <property type="entry name" value="ABC TRANSPORTER ATP-BINDING PROTEIN"/>
    <property type="match status" value="1"/>
</dbReference>
<feature type="transmembrane region" description="Helical" evidence="6">
    <location>
        <begin position="202"/>
        <end position="222"/>
    </location>
</feature>
<dbReference type="CDD" id="cd06581">
    <property type="entry name" value="TM_PBP1_LivM_like"/>
    <property type="match status" value="1"/>
</dbReference>
<organism evidence="7 8">
    <name type="scientific">Lentibacillus salinarum</name>
    <dbReference type="NCBI Taxonomy" id="446820"/>
    <lineage>
        <taxon>Bacteria</taxon>
        <taxon>Bacillati</taxon>
        <taxon>Bacillota</taxon>
        <taxon>Bacilli</taxon>
        <taxon>Bacillales</taxon>
        <taxon>Bacillaceae</taxon>
        <taxon>Lentibacillus</taxon>
    </lineage>
</organism>
<dbReference type="InterPro" id="IPR043428">
    <property type="entry name" value="LivM-like"/>
</dbReference>
<proteinExistence type="predicted"/>
<feature type="transmembrane region" description="Helical" evidence="6">
    <location>
        <begin position="242"/>
        <end position="265"/>
    </location>
</feature>